<sequence>MTKESNSQKSLIERIYDDMFRIIEEAKKFNEVEIQNLREIAYENNFKKEKSIVEAIKSGEKEEK</sequence>
<protein>
    <submittedName>
        <fullName evidence="1">Uncharacterized protein</fullName>
    </submittedName>
</protein>
<evidence type="ECO:0000313" key="1">
    <source>
        <dbReference type="EMBL" id="KKN11342.1"/>
    </source>
</evidence>
<accession>A0A0F9NHE3</accession>
<proteinExistence type="predicted"/>
<dbReference type="EMBL" id="LAZR01004144">
    <property type="protein sequence ID" value="KKN11342.1"/>
    <property type="molecule type" value="Genomic_DNA"/>
</dbReference>
<reference evidence="1" key="1">
    <citation type="journal article" date="2015" name="Nature">
        <title>Complex archaea that bridge the gap between prokaryotes and eukaryotes.</title>
        <authorList>
            <person name="Spang A."/>
            <person name="Saw J.H."/>
            <person name="Jorgensen S.L."/>
            <person name="Zaremba-Niedzwiedzka K."/>
            <person name="Martijn J."/>
            <person name="Lind A.E."/>
            <person name="van Eijk R."/>
            <person name="Schleper C."/>
            <person name="Guy L."/>
            <person name="Ettema T.J."/>
        </authorList>
    </citation>
    <scope>NUCLEOTIDE SEQUENCE</scope>
</reference>
<gene>
    <name evidence="1" type="ORF">LCGC14_1027450</name>
</gene>
<organism evidence="1">
    <name type="scientific">marine sediment metagenome</name>
    <dbReference type="NCBI Taxonomy" id="412755"/>
    <lineage>
        <taxon>unclassified sequences</taxon>
        <taxon>metagenomes</taxon>
        <taxon>ecological metagenomes</taxon>
    </lineage>
</organism>
<name>A0A0F9NHE3_9ZZZZ</name>
<dbReference type="AlphaFoldDB" id="A0A0F9NHE3"/>
<comment type="caution">
    <text evidence="1">The sequence shown here is derived from an EMBL/GenBank/DDBJ whole genome shotgun (WGS) entry which is preliminary data.</text>
</comment>